<accession>A0AA38H8W7</accession>
<dbReference type="InterPro" id="IPR001353">
    <property type="entry name" value="Proteasome_sua/b"/>
</dbReference>
<proteinExistence type="inferred from homology"/>
<gene>
    <name evidence="6" type="ORF">MKK02DRAFT_36580</name>
</gene>
<dbReference type="GO" id="GO:0019774">
    <property type="term" value="C:proteasome core complex, beta-subunit complex"/>
    <property type="evidence" value="ECO:0007669"/>
    <property type="project" value="UniProtKB-ARBA"/>
</dbReference>
<keyword evidence="7" id="KW-1185">Reference proteome</keyword>
<comment type="subcellular location">
    <subcellularLocation>
        <location evidence="5">Cytoplasm</location>
    </subcellularLocation>
    <subcellularLocation>
        <location evidence="5">Nucleus</location>
    </subcellularLocation>
</comment>
<reference evidence="6" key="1">
    <citation type="journal article" date="2022" name="G3 (Bethesda)">
        <title>High quality genome of the basidiomycete yeast Dioszegia hungarica PDD-24b-2 isolated from cloud water.</title>
        <authorList>
            <person name="Jarrige D."/>
            <person name="Haridas S."/>
            <person name="Bleykasten-Grosshans C."/>
            <person name="Joly M."/>
            <person name="Nadalig T."/>
            <person name="Sancelme M."/>
            <person name="Vuilleumier S."/>
            <person name="Grigoriev I.V."/>
            <person name="Amato P."/>
            <person name="Bringel F."/>
        </authorList>
    </citation>
    <scope>NUCLEOTIDE SEQUENCE</scope>
    <source>
        <strain evidence="6">PDD-24b-2</strain>
    </source>
</reference>
<evidence type="ECO:0000256" key="1">
    <source>
        <dbReference type="ARBA" id="ARBA00022490"/>
    </source>
</evidence>
<dbReference type="GO" id="GO:0005634">
    <property type="term" value="C:nucleus"/>
    <property type="evidence" value="ECO:0007669"/>
    <property type="project" value="UniProtKB-SubCell"/>
</dbReference>
<evidence type="ECO:0000256" key="3">
    <source>
        <dbReference type="ARBA" id="ARBA00023242"/>
    </source>
</evidence>
<comment type="function">
    <text evidence="5">Component of the proteasome, a multicatalytic proteinase complex which is characterized by its ability to cleave peptides with Arg, Phe, Tyr, Leu, and Glu adjacent to the leaving group at neutral or slightly basic pH. The proteasome has an ATP-dependent proteolytic activity.</text>
</comment>
<comment type="subunit">
    <text evidence="5">Component of the proteasome complex.</text>
</comment>
<protein>
    <recommendedName>
        <fullName evidence="5">Proteasome subunit beta</fullName>
    </recommendedName>
</protein>
<dbReference type="AlphaFoldDB" id="A0AA38H8W7"/>
<keyword evidence="1 5" id="KW-0963">Cytoplasm</keyword>
<name>A0AA38H8W7_9TREE</name>
<dbReference type="InterPro" id="IPR035206">
    <property type="entry name" value="Proteasome_beta2"/>
</dbReference>
<evidence type="ECO:0000256" key="5">
    <source>
        <dbReference type="RuleBase" id="RU004203"/>
    </source>
</evidence>
<sequence>MECSFGLTGKDFVLLAADTSAGRSIIQMKDDENKIKALGPHIAMAYGGEAGDTNNFADFVDRNLRLYQIRNHTPLLPAAASAWIRRSLAESLRSRHPYSVNLMLAGFDITDSTSHLYWIDYLGTKAIVPYAAHGLGQYLALSTMDKWWTEGVDKREGIEILKKCVDEVGKRSTLKFKFNCILIDASGIHHINLDSSDPIAEMEQAGKAAEVINPNPPLDVGITA</sequence>
<dbReference type="Gene3D" id="3.60.20.10">
    <property type="entry name" value="Glutamine Phosphoribosylpyrophosphate, subunit 1, domain 1"/>
    <property type="match status" value="1"/>
</dbReference>
<dbReference type="GeneID" id="77728654"/>
<dbReference type="CDD" id="cd03758">
    <property type="entry name" value="proteasome_beta_type_2"/>
    <property type="match status" value="1"/>
</dbReference>
<dbReference type="RefSeq" id="XP_052944896.1">
    <property type="nucleotide sequence ID" value="XM_053089449.1"/>
</dbReference>
<dbReference type="InterPro" id="IPR029055">
    <property type="entry name" value="Ntn_hydrolases_N"/>
</dbReference>
<evidence type="ECO:0000313" key="7">
    <source>
        <dbReference type="Proteomes" id="UP001164286"/>
    </source>
</evidence>
<keyword evidence="2 5" id="KW-0647">Proteasome</keyword>
<evidence type="ECO:0000256" key="2">
    <source>
        <dbReference type="ARBA" id="ARBA00022942"/>
    </source>
</evidence>
<evidence type="ECO:0000256" key="4">
    <source>
        <dbReference type="ARBA" id="ARBA00026071"/>
    </source>
</evidence>
<dbReference type="PROSITE" id="PS00854">
    <property type="entry name" value="PROTEASOME_BETA_1"/>
    <property type="match status" value="1"/>
</dbReference>
<dbReference type="PANTHER" id="PTHR11599">
    <property type="entry name" value="PROTEASOME SUBUNIT ALPHA/BETA"/>
    <property type="match status" value="1"/>
</dbReference>
<dbReference type="InterPro" id="IPR016050">
    <property type="entry name" value="Proteasome_bsu_CS"/>
</dbReference>
<comment type="similarity">
    <text evidence="5">Belongs to the peptidase T1B family.</text>
</comment>
<dbReference type="GO" id="GO:0005737">
    <property type="term" value="C:cytoplasm"/>
    <property type="evidence" value="ECO:0007669"/>
    <property type="project" value="UniProtKB-SubCell"/>
</dbReference>
<dbReference type="PROSITE" id="PS51476">
    <property type="entry name" value="PROTEASOME_BETA_2"/>
    <property type="match status" value="1"/>
</dbReference>
<dbReference type="EMBL" id="JAKWFO010000005">
    <property type="protein sequence ID" value="KAI9635119.1"/>
    <property type="molecule type" value="Genomic_DNA"/>
</dbReference>
<dbReference type="InterPro" id="IPR023333">
    <property type="entry name" value="Proteasome_suB-type"/>
</dbReference>
<comment type="subunit">
    <text evidence="4">The 26S proteasome consists of a 20S proteasome core and two 19S regulatory subunits. The 20S proteasome core is composed of 28 subunits that are arranged in four stacked rings, resulting in a barrel-shaped structure. The two end rings are each formed by seven alpha subunits, and the two central rings are each formed by seven beta subunits. The catalytic chamber with the active sites is on the inside of the barrel.</text>
</comment>
<organism evidence="6 7">
    <name type="scientific">Dioszegia hungarica</name>
    <dbReference type="NCBI Taxonomy" id="4972"/>
    <lineage>
        <taxon>Eukaryota</taxon>
        <taxon>Fungi</taxon>
        <taxon>Dikarya</taxon>
        <taxon>Basidiomycota</taxon>
        <taxon>Agaricomycotina</taxon>
        <taxon>Tremellomycetes</taxon>
        <taxon>Tremellales</taxon>
        <taxon>Bulleribasidiaceae</taxon>
        <taxon>Dioszegia</taxon>
    </lineage>
</organism>
<dbReference type="GO" id="GO:0010498">
    <property type="term" value="P:proteasomal protein catabolic process"/>
    <property type="evidence" value="ECO:0007669"/>
    <property type="project" value="InterPro"/>
</dbReference>
<dbReference type="InterPro" id="IPR050115">
    <property type="entry name" value="Proteasome_alpha"/>
</dbReference>
<dbReference type="SUPFAM" id="SSF56235">
    <property type="entry name" value="N-terminal nucleophile aminohydrolases (Ntn hydrolases)"/>
    <property type="match status" value="1"/>
</dbReference>
<evidence type="ECO:0000313" key="6">
    <source>
        <dbReference type="EMBL" id="KAI9635119.1"/>
    </source>
</evidence>
<keyword evidence="3 5" id="KW-0539">Nucleus</keyword>
<comment type="caution">
    <text evidence="6">The sequence shown here is derived from an EMBL/GenBank/DDBJ whole genome shotgun (WGS) entry which is preliminary data.</text>
</comment>
<dbReference type="Pfam" id="PF00227">
    <property type="entry name" value="Proteasome"/>
    <property type="match status" value="1"/>
</dbReference>
<dbReference type="Proteomes" id="UP001164286">
    <property type="component" value="Unassembled WGS sequence"/>
</dbReference>